<dbReference type="SMART" id="SM00267">
    <property type="entry name" value="GGDEF"/>
    <property type="match status" value="1"/>
</dbReference>
<dbReference type="InterPro" id="IPR000160">
    <property type="entry name" value="GGDEF_dom"/>
</dbReference>
<protein>
    <submittedName>
        <fullName evidence="2">Diguanylate cyclase/phosphodiesterase (GGDEF &amp; EAL domains) with PAS/PAC sensor(S)</fullName>
    </submittedName>
</protein>
<accession>A0A3B0VVD5</accession>
<dbReference type="Pfam" id="PF00990">
    <property type="entry name" value="GGDEF"/>
    <property type="match status" value="1"/>
</dbReference>
<gene>
    <name evidence="2" type="ORF">MNBD_GAMMA03-1350</name>
</gene>
<dbReference type="GO" id="GO:0052621">
    <property type="term" value="F:diguanylate cyclase activity"/>
    <property type="evidence" value="ECO:0007669"/>
    <property type="project" value="TreeGrafter"/>
</dbReference>
<evidence type="ECO:0000313" key="2">
    <source>
        <dbReference type="EMBL" id="VAW47605.1"/>
    </source>
</evidence>
<dbReference type="Gene3D" id="3.30.70.270">
    <property type="match status" value="1"/>
</dbReference>
<dbReference type="EMBL" id="UOFC01000156">
    <property type="protein sequence ID" value="VAW47605.1"/>
    <property type="molecule type" value="Genomic_DNA"/>
</dbReference>
<dbReference type="PANTHER" id="PTHR45138:SF9">
    <property type="entry name" value="DIGUANYLATE CYCLASE DGCM-RELATED"/>
    <property type="match status" value="1"/>
</dbReference>
<proteinExistence type="predicted"/>
<evidence type="ECO:0000259" key="1">
    <source>
        <dbReference type="PROSITE" id="PS50887"/>
    </source>
</evidence>
<dbReference type="FunFam" id="3.30.70.270:FF:000001">
    <property type="entry name" value="Diguanylate cyclase domain protein"/>
    <property type="match status" value="1"/>
</dbReference>
<dbReference type="NCBIfam" id="TIGR00254">
    <property type="entry name" value="GGDEF"/>
    <property type="match status" value="1"/>
</dbReference>
<dbReference type="AlphaFoldDB" id="A0A3B0VVD5"/>
<reference evidence="2" key="1">
    <citation type="submission" date="2018-06" db="EMBL/GenBank/DDBJ databases">
        <authorList>
            <person name="Zhirakovskaya E."/>
        </authorList>
    </citation>
    <scope>NUCLEOTIDE SEQUENCE</scope>
</reference>
<dbReference type="SUPFAM" id="SSF55073">
    <property type="entry name" value="Nucleotide cyclase"/>
    <property type="match status" value="1"/>
</dbReference>
<organism evidence="2">
    <name type="scientific">hydrothermal vent metagenome</name>
    <dbReference type="NCBI Taxonomy" id="652676"/>
    <lineage>
        <taxon>unclassified sequences</taxon>
        <taxon>metagenomes</taxon>
        <taxon>ecological metagenomes</taxon>
    </lineage>
</organism>
<dbReference type="InterPro" id="IPR029787">
    <property type="entry name" value="Nucleotide_cyclase"/>
</dbReference>
<dbReference type="InterPro" id="IPR050469">
    <property type="entry name" value="Diguanylate_Cyclase"/>
</dbReference>
<feature type="domain" description="GGDEF" evidence="1">
    <location>
        <begin position="220"/>
        <end position="354"/>
    </location>
</feature>
<sequence length="355" mass="40630">MKKHTVHSIMERYQQALIHKIKHTDSGTLEQQTLKKLEALNVQSNPIHYAVIYEWLSEIDPYFTDTVQTNINNDNYNDNTAETLYMSLVAQFLHEKIPNEEMESLLNGLIVHISNWIIHSKQRQTIILNDLHTILEQDLPTFVSDTLNNSVMPNFLSLHEETKQLKEQVSKSSSAVDKLKEELKKANFFAKTDELTNIPNRRGFNEHIEETIRLSLQTQTSFALVLLDLDFFKIVNDTFGHIVGDSALRYVSKLLKAETKGRDCIARIGGEEFSIILPNTSYENAIKVANNIRLQIANKTLSVKDHKEPLKLTLSSGVAIYRKGEYVDTLFQRADEALYLAKNNGRNQVCGEQEL</sequence>
<dbReference type="InterPro" id="IPR043128">
    <property type="entry name" value="Rev_trsase/Diguanyl_cyclase"/>
</dbReference>
<name>A0A3B0VVD5_9ZZZZ</name>
<dbReference type="PROSITE" id="PS50887">
    <property type="entry name" value="GGDEF"/>
    <property type="match status" value="1"/>
</dbReference>
<dbReference type="PANTHER" id="PTHR45138">
    <property type="entry name" value="REGULATORY COMPONENTS OF SENSORY TRANSDUCTION SYSTEM"/>
    <property type="match status" value="1"/>
</dbReference>
<dbReference type="CDD" id="cd01949">
    <property type="entry name" value="GGDEF"/>
    <property type="match status" value="1"/>
</dbReference>